<comment type="caution">
    <text evidence="2">The sequence shown here is derived from an EMBL/GenBank/DDBJ whole genome shotgun (WGS) entry which is preliminary data.</text>
</comment>
<evidence type="ECO:0000256" key="1">
    <source>
        <dbReference type="SAM" id="MobiDB-lite"/>
    </source>
</evidence>
<keyword evidence="3" id="KW-1185">Reference proteome</keyword>
<proteinExistence type="predicted"/>
<dbReference type="EMBL" id="BMXV01000004">
    <property type="protein sequence ID" value="GGY74173.1"/>
    <property type="molecule type" value="Genomic_DNA"/>
</dbReference>
<dbReference type="Proteomes" id="UP000601597">
    <property type="component" value="Unassembled WGS sequence"/>
</dbReference>
<accession>A0ABQ3B320</accession>
<name>A0ABQ3B320_9GAMM</name>
<protein>
    <submittedName>
        <fullName evidence="2">Uncharacterized protein</fullName>
    </submittedName>
</protein>
<feature type="region of interest" description="Disordered" evidence="1">
    <location>
        <begin position="59"/>
        <end position="79"/>
    </location>
</feature>
<reference evidence="3" key="1">
    <citation type="journal article" date="2019" name="Int. J. Syst. Evol. Microbiol.">
        <title>The Global Catalogue of Microorganisms (GCM) 10K type strain sequencing project: providing services to taxonomists for standard genome sequencing and annotation.</title>
        <authorList>
            <consortium name="The Broad Institute Genomics Platform"/>
            <consortium name="The Broad Institute Genome Sequencing Center for Infectious Disease"/>
            <person name="Wu L."/>
            <person name="Ma J."/>
        </authorList>
    </citation>
    <scope>NUCLEOTIDE SEQUENCE [LARGE SCALE GENOMIC DNA]</scope>
    <source>
        <strain evidence="3">KCTC 22280</strain>
    </source>
</reference>
<organism evidence="2 3">
    <name type="scientific">Marinobacter zhanjiangensis</name>
    <dbReference type="NCBI Taxonomy" id="578215"/>
    <lineage>
        <taxon>Bacteria</taxon>
        <taxon>Pseudomonadati</taxon>
        <taxon>Pseudomonadota</taxon>
        <taxon>Gammaproteobacteria</taxon>
        <taxon>Pseudomonadales</taxon>
        <taxon>Marinobacteraceae</taxon>
        <taxon>Marinobacter</taxon>
    </lineage>
</organism>
<sequence length="126" mass="13848">MATRIPAPTNQGVRQPLVARINPAESGRMASAMGKPPAVRAIIRPRFFSKYRPAVLKPMCPKSPWPPSRANRKPGMSNSQWGATAMIMHPAARIETARMVMRLRDHLSAKGPSLRSRIAEASVARL</sequence>
<gene>
    <name evidence="2" type="ORF">GCM10007071_21970</name>
</gene>
<evidence type="ECO:0000313" key="3">
    <source>
        <dbReference type="Proteomes" id="UP000601597"/>
    </source>
</evidence>
<evidence type="ECO:0000313" key="2">
    <source>
        <dbReference type="EMBL" id="GGY74173.1"/>
    </source>
</evidence>